<dbReference type="InterPro" id="IPR003142">
    <property type="entry name" value="BPL_C"/>
</dbReference>
<evidence type="ECO:0000313" key="2">
    <source>
        <dbReference type="EMBL" id="KAK2077035.1"/>
    </source>
</evidence>
<dbReference type="GO" id="GO:0004077">
    <property type="term" value="F:biotin--[biotin carboxyl-carrier protein] ligase activity"/>
    <property type="evidence" value="ECO:0007669"/>
    <property type="project" value="TreeGrafter"/>
</dbReference>
<dbReference type="AlphaFoldDB" id="A0AAD9IGZ6"/>
<accession>A0AAD9IGZ6</accession>
<dbReference type="InterPro" id="IPR004143">
    <property type="entry name" value="BPL_LPL_catalytic"/>
</dbReference>
<dbReference type="SUPFAM" id="SSF55681">
    <property type="entry name" value="Class II aaRS and biotin synthetases"/>
    <property type="match status" value="1"/>
</dbReference>
<name>A0AAD9IGZ6_PROWI</name>
<sequence>MDPGNVIRVQLKWPNDIYANGLKIGGILCHSTYRDRAFQLVWGLGLNVANAQPTTSLVALIGEEARRLQIDALAPRRETLLAQLLNWLEPAVARLAVDGFDPFRPAYLGAWLHTDQRVELEEGGEKVPVIVRGLTDDGYLLAQDAGGAQRYELHPDGNSLDFFKGLVRKKLPV</sequence>
<dbReference type="PROSITE" id="PS51733">
    <property type="entry name" value="BPL_LPL_CATALYTIC"/>
    <property type="match status" value="1"/>
</dbReference>
<comment type="caution">
    <text evidence="2">The sequence shown here is derived from an EMBL/GenBank/DDBJ whole genome shotgun (WGS) entry which is preliminary data.</text>
</comment>
<proteinExistence type="predicted"/>
<dbReference type="Gene3D" id="3.30.930.10">
    <property type="entry name" value="Bira Bifunctional Protein, Domain 2"/>
    <property type="match status" value="1"/>
</dbReference>
<organism evidence="2 3">
    <name type="scientific">Prototheca wickerhamii</name>
    <dbReference type="NCBI Taxonomy" id="3111"/>
    <lineage>
        <taxon>Eukaryota</taxon>
        <taxon>Viridiplantae</taxon>
        <taxon>Chlorophyta</taxon>
        <taxon>core chlorophytes</taxon>
        <taxon>Trebouxiophyceae</taxon>
        <taxon>Chlorellales</taxon>
        <taxon>Chlorellaceae</taxon>
        <taxon>Prototheca</taxon>
    </lineage>
</organism>
<dbReference type="InterPro" id="IPR045864">
    <property type="entry name" value="aa-tRNA-synth_II/BPL/LPL"/>
</dbReference>
<evidence type="ECO:0000259" key="1">
    <source>
        <dbReference type="PROSITE" id="PS51733"/>
    </source>
</evidence>
<dbReference type="PANTHER" id="PTHR12835">
    <property type="entry name" value="BIOTIN PROTEIN LIGASE"/>
    <property type="match status" value="1"/>
</dbReference>
<dbReference type="EMBL" id="JASFZW010000008">
    <property type="protein sequence ID" value="KAK2077035.1"/>
    <property type="molecule type" value="Genomic_DNA"/>
</dbReference>
<reference evidence="2" key="1">
    <citation type="submission" date="2021-01" db="EMBL/GenBank/DDBJ databases">
        <authorList>
            <person name="Eckstrom K.M.E."/>
        </authorList>
    </citation>
    <scope>NUCLEOTIDE SEQUENCE</scope>
    <source>
        <strain evidence="2">UVCC 0001</strain>
    </source>
</reference>
<dbReference type="Proteomes" id="UP001255856">
    <property type="component" value="Unassembled WGS sequence"/>
</dbReference>
<feature type="domain" description="BPL/LPL catalytic" evidence="1">
    <location>
        <begin position="1"/>
        <end position="89"/>
    </location>
</feature>
<gene>
    <name evidence="2" type="ORF">QBZ16_005263</name>
</gene>
<protein>
    <recommendedName>
        <fullName evidence="1">BPL/LPL catalytic domain-containing protein</fullName>
    </recommendedName>
</protein>
<keyword evidence="3" id="KW-1185">Reference proteome</keyword>
<dbReference type="GO" id="GO:0005737">
    <property type="term" value="C:cytoplasm"/>
    <property type="evidence" value="ECO:0007669"/>
    <property type="project" value="TreeGrafter"/>
</dbReference>
<dbReference type="Pfam" id="PF02237">
    <property type="entry name" value="BPL_C"/>
    <property type="match status" value="1"/>
</dbReference>
<dbReference type="PANTHER" id="PTHR12835:SF5">
    <property type="entry name" value="BIOTIN--PROTEIN LIGASE"/>
    <property type="match status" value="1"/>
</dbReference>
<dbReference type="Pfam" id="PF03099">
    <property type="entry name" value="BPL_LplA_LipB"/>
    <property type="match status" value="1"/>
</dbReference>
<evidence type="ECO:0000313" key="3">
    <source>
        <dbReference type="Proteomes" id="UP001255856"/>
    </source>
</evidence>